<comment type="caution">
    <text evidence="1">The sequence shown here is derived from an EMBL/GenBank/DDBJ whole genome shotgun (WGS) entry which is preliminary data.</text>
</comment>
<dbReference type="EMBL" id="LXQA011384537">
    <property type="protein sequence ID" value="MCI95359.1"/>
    <property type="molecule type" value="Genomic_DNA"/>
</dbReference>
<feature type="non-terminal residue" evidence="1">
    <location>
        <position position="32"/>
    </location>
</feature>
<accession>A0A392W6H8</accession>
<reference evidence="1 2" key="1">
    <citation type="journal article" date="2018" name="Front. Plant Sci.">
        <title>Red Clover (Trifolium pratense) and Zigzag Clover (T. medium) - A Picture of Genomic Similarities and Differences.</title>
        <authorList>
            <person name="Dluhosova J."/>
            <person name="Istvanek J."/>
            <person name="Nedelnik J."/>
            <person name="Repkova J."/>
        </authorList>
    </citation>
    <scope>NUCLEOTIDE SEQUENCE [LARGE SCALE GENOMIC DNA]</scope>
    <source>
        <strain evidence="2">cv. 10/8</strain>
        <tissue evidence="1">Leaf</tissue>
    </source>
</reference>
<protein>
    <submittedName>
        <fullName evidence="1">Uncharacterized protein</fullName>
    </submittedName>
</protein>
<keyword evidence="2" id="KW-1185">Reference proteome</keyword>
<dbReference type="Proteomes" id="UP000265520">
    <property type="component" value="Unassembled WGS sequence"/>
</dbReference>
<dbReference type="AlphaFoldDB" id="A0A392W6H8"/>
<organism evidence="1 2">
    <name type="scientific">Trifolium medium</name>
    <dbReference type="NCBI Taxonomy" id="97028"/>
    <lineage>
        <taxon>Eukaryota</taxon>
        <taxon>Viridiplantae</taxon>
        <taxon>Streptophyta</taxon>
        <taxon>Embryophyta</taxon>
        <taxon>Tracheophyta</taxon>
        <taxon>Spermatophyta</taxon>
        <taxon>Magnoliopsida</taxon>
        <taxon>eudicotyledons</taxon>
        <taxon>Gunneridae</taxon>
        <taxon>Pentapetalae</taxon>
        <taxon>rosids</taxon>
        <taxon>fabids</taxon>
        <taxon>Fabales</taxon>
        <taxon>Fabaceae</taxon>
        <taxon>Papilionoideae</taxon>
        <taxon>50 kb inversion clade</taxon>
        <taxon>NPAAA clade</taxon>
        <taxon>Hologalegina</taxon>
        <taxon>IRL clade</taxon>
        <taxon>Trifolieae</taxon>
        <taxon>Trifolium</taxon>
    </lineage>
</organism>
<name>A0A392W6H8_9FABA</name>
<proteinExistence type="predicted"/>
<evidence type="ECO:0000313" key="1">
    <source>
        <dbReference type="EMBL" id="MCI95359.1"/>
    </source>
</evidence>
<evidence type="ECO:0000313" key="2">
    <source>
        <dbReference type="Proteomes" id="UP000265520"/>
    </source>
</evidence>
<sequence>MSFEMRSVSFAVKLVSFMVNRGGRSCAVKVAA</sequence>